<dbReference type="InParanoid" id="A0A0V0R0E4"/>
<organism evidence="3 4">
    <name type="scientific">Pseudocohnilembus persalinus</name>
    <name type="common">Ciliate</name>
    <dbReference type="NCBI Taxonomy" id="266149"/>
    <lineage>
        <taxon>Eukaryota</taxon>
        <taxon>Sar</taxon>
        <taxon>Alveolata</taxon>
        <taxon>Ciliophora</taxon>
        <taxon>Intramacronucleata</taxon>
        <taxon>Oligohymenophorea</taxon>
        <taxon>Scuticociliatia</taxon>
        <taxon>Philasterida</taxon>
        <taxon>Pseudocohnilembidae</taxon>
        <taxon>Pseudocohnilembus</taxon>
    </lineage>
</organism>
<evidence type="ECO:0000256" key="1">
    <source>
        <dbReference type="SAM" id="Coils"/>
    </source>
</evidence>
<protein>
    <submittedName>
        <fullName evidence="3">Armadillo-type fold</fullName>
    </submittedName>
</protein>
<feature type="compositionally biased region" description="Basic and acidic residues" evidence="2">
    <location>
        <begin position="1586"/>
        <end position="1595"/>
    </location>
</feature>
<keyword evidence="4" id="KW-1185">Reference proteome</keyword>
<feature type="compositionally biased region" description="Basic and acidic residues" evidence="2">
    <location>
        <begin position="477"/>
        <end position="494"/>
    </location>
</feature>
<feature type="region of interest" description="Disordered" evidence="2">
    <location>
        <begin position="461"/>
        <end position="506"/>
    </location>
</feature>
<name>A0A0V0R0E4_PSEPJ</name>
<feature type="region of interest" description="Disordered" evidence="2">
    <location>
        <begin position="1072"/>
        <end position="1102"/>
    </location>
</feature>
<feature type="region of interest" description="Disordered" evidence="2">
    <location>
        <begin position="1495"/>
        <end position="1606"/>
    </location>
</feature>
<evidence type="ECO:0000313" key="3">
    <source>
        <dbReference type="EMBL" id="KRX07972.1"/>
    </source>
</evidence>
<dbReference type="InterPro" id="IPR016024">
    <property type="entry name" value="ARM-type_fold"/>
</dbReference>
<feature type="compositionally biased region" description="Low complexity" evidence="2">
    <location>
        <begin position="1663"/>
        <end position="1674"/>
    </location>
</feature>
<gene>
    <name evidence="3" type="ORF">PPERSA_10607</name>
</gene>
<dbReference type="EMBL" id="LDAU01000077">
    <property type="protein sequence ID" value="KRX07972.1"/>
    <property type="molecule type" value="Genomic_DNA"/>
</dbReference>
<feature type="compositionally biased region" description="Basic residues" evidence="2">
    <location>
        <begin position="1652"/>
        <end position="1662"/>
    </location>
</feature>
<accession>A0A0V0R0E4</accession>
<sequence>MSSNILKKIIIEPNKQQQQIQQYQIDFMSQVEDIEQYEEILEQQKLFEVNQNLFQMHLTIDLPNFSIIQYYIGDFDPEVDQKQLFKNIQIDPYTGLLKIMPILVSLLLKAIEEESEIIRIAGLVGLEYLIENLGCTISQNFIPILKLIINTYPKLLIVKKNTINNQIQTKLFEIHETQESQYMKTGESQQEDLNLKQSSQYQDENNSFQFQSQNEEQENQNQNQIQNQNQKETQEQIDKNNIKTGNFQNENQNLENTNQNTNNQTQNLQIIDHYNRILDSFLNLLASTSSNILREIFSDICIENVYKLDIHPNLQIYLLKFMEKIISICQGDLSINSKFIEQYYNFQLENCQNDSILIEQENHQQLKASQINQKSQNLTQINTVLWDKALKEKLIQNLDTKNINNIIEYVILGIQKILSQTNPPKLLIKVTYQQEVEGIQDLQQIQKILELTEKSNNLQEKEQTLKNSQINQQQQKKQQDINDHNQNQEKNSEKQEDEEEKNNSKQSLLNQIDDHENQQSINRFSISKNLIASLILNTLNIYLVNLKDPKQQFNALIQLEQLFSTTLGQSEDNFQNYSYPKTQSSHTNIQESLNFDVSSQNTTFDINLIKNQEQQSTKQTQNKQNTENQDNQSLSSQISDKSLSDKELVTPTNKNKNNNNIKKNNQNQNNNNQNQNQSLEYSDSQYLQIRLNCIFEFWPIITQFIHSPWSNIRSLAYSLLCNWIRTDIKNYNSNQQQNLLQKLQEVLQILLSSNESESRTGGLNILGSFCGLSQDFSQIKIYNQYQENQDLDIKQKQLLKQKQQQPLITQKDQLFLYFQRNSTLIDQKIWELVFNIQFDWDITNQAAAMAIIQLCAPQITPIKFGDNSDLLTSVKKHLINQNKDNNNNNNNNNLTYENNNLIIKPNLFKRDQETQEKNTQNSPKNIDASQLQENFQQQQQQQLGQQQFFWVENADEKEIKDMINMFKNEFKPPNSLWIEKINYCEDSFEYLGYEQNSEYQIYEENQNLEEDNDQYQTRLETQLLNNFEFEMYVDPQQLDKQQQIKKRRPQTSYKRKEQLELDETDLQEMKNIKNNQNEGQIPSNEIKNKNISNNYYDDDENINDEDLMDELDIQEINEEDENLIEQQFENAKNLKNQEILKQEEEKGKHLQPQFKLNLDKIKDNKQNNNQQPQINNQRIMVQDNQTDSDECNSQNSDDSDQQSSEKDQLKENITDLKQKNQQTPQIQQKIQQNQNNQNQKQQININSQILESQNKIQEKQQQQQKKENNQDDDYDYDNDDNEIYNDINEDQQSKNRQDEEKEENEDEDEDEEEIEIKNSYNQQINAELHKNLEDSNFSDEEFIQYDLNRNDFDQKQNQNFNSQQLIPDQQEHLQDQNFGNQNQEDSVSLQTKEQQLLYLLQQSLPENLQQSLQNNDLKPGELEKIMIQQSKVSQLSIDLQQFNNQEILNASKKFNSNDNFKSNDSNLELQKQLKLLQQINNLQQSYEDSPLIQTKKQIPKAQNTQTPEINNQKTVQKQNQNQSQNLIQTKNQQQQQIKLPESEKIPQKQQKQEIPLQNQQQQNKQIAKKINHSSTPDNSKKHYRNKSSDDKDTKKQGQNVSSFTKHKKTNTLSYNIDPKFLGNTEPILKKENMLRNNQSSDKNQQQYEMSKQKNKSTQKKKSQNLLSSKQYQSLTNTPQKQRYLRKSLNNPESKLITRQYSKHQNKFRRLLKRQI</sequence>
<feature type="coiled-coil region" evidence="1">
    <location>
        <begin position="1117"/>
        <end position="1145"/>
    </location>
</feature>
<feature type="compositionally biased region" description="Basic and acidic residues" evidence="2">
    <location>
        <begin position="1203"/>
        <end position="1218"/>
    </location>
</feature>
<dbReference type="Proteomes" id="UP000054937">
    <property type="component" value="Unassembled WGS sequence"/>
</dbReference>
<feature type="region of interest" description="Disordered" evidence="2">
    <location>
        <begin position="209"/>
        <end position="235"/>
    </location>
</feature>
<feature type="compositionally biased region" description="Low complexity" evidence="2">
    <location>
        <begin position="613"/>
        <end position="641"/>
    </location>
</feature>
<feature type="compositionally biased region" description="Polar residues" evidence="2">
    <location>
        <begin position="1072"/>
        <end position="1082"/>
    </location>
</feature>
<reference evidence="3 4" key="1">
    <citation type="journal article" date="2015" name="Sci. Rep.">
        <title>Genome of the facultative scuticociliatosis pathogen Pseudocohnilembus persalinus provides insight into its virulence through horizontal gene transfer.</title>
        <authorList>
            <person name="Xiong J."/>
            <person name="Wang G."/>
            <person name="Cheng J."/>
            <person name="Tian M."/>
            <person name="Pan X."/>
            <person name="Warren A."/>
            <person name="Jiang C."/>
            <person name="Yuan D."/>
            <person name="Miao W."/>
        </authorList>
    </citation>
    <scope>NUCLEOTIDE SEQUENCE [LARGE SCALE GENOMIC DNA]</scope>
    <source>
        <strain evidence="3">36N120E</strain>
    </source>
</reference>
<feature type="region of interest" description="Disordered" evidence="2">
    <location>
        <begin position="1184"/>
        <end position="1240"/>
    </location>
</feature>
<feature type="compositionally biased region" description="Low complexity" evidence="2">
    <location>
        <begin position="209"/>
        <end position="231"/>
    </location>
</feature>
<feature type="compositionally biased region" description="Polar residues" evidence="2">
    <location>
        <begin position="1637"/>
        <end position="1649"/>
    </location>
</feature>
<feature type="region of interest" description="Disordered" evidence="2">
    <location>
        <begin position="1038"/>
        <end position="1057"/>
    </location>
</feature>
<feature type="compositionally biased region" description="Low complexity" evidence="2">
    <location>
        <begin position="1509"/>
        <end position="1539"/>
    </location>
</feature>
<feature type="compositionally biased region" description="Low complexity" evidence="2">
    <location>
        <begin position="1219"/>
        <end position="1240"/>
    </location>
</feature>
<feature type="compositionally biased region" description="Low complexity" evidence="2">
    <location>
        <begin position="1547"/>
        <end position="1565"/>
    </location>
</feature>
<feature type="compositionally biased region" description="Polar residues" evidence="2">
    <location>
        <begin position="1495"/>
        <end position="1508"/>
    </location>
</feature>
<dbReference type="OrthoDB" id="313510at2759"/>
<feature type="compositionally biased region" description="Acidic residues" evidence="2">
    <location>
        <begin position="1270"/>
        <end position="1289"/>
    </location>
</feature>
<feature type="compositionally biased region" description="Low complexity" evidence="2">
    <location>
        <begin position="1254"/>
        <end position="1263"/>
    </location>
</feature>
<feature type="compositionally biased region" description="Acidic residues" evidence="2">
    <location>
        <begin position="1300"/>
        <end position="1313"/>
    </location>
</feature>
<feature type="region of interest" description="Disordered" evidence="2">
    <location>
        <begin position="613"/>
        <end position="676"/>
    </location>
</feature>
<proteinExistence type="predicted"/>
<evidence type="ECO:0000313" key="4">
    <source>
        <dbReference type="Proteomes" id="UP000054937"/>
    </source>
</evidence>
<feature type="region of interest" description="Disordered" evidence="2">
    <location>
        <begin position="1254"/>
        <end position="1313"/>
    </location>
</feature>
<dbReference type="SUPFAM" id="SSF48371">
    <property type="entry name" value="ARM repeat"/>
    <property type="match status" value="1"/>
</dbReference>
<comment type="caution">
    <text evidence="3">The sequence shown here is derived from an EMBL/GenBank/DDBJ whole genome shotgun (WGS) entry which is preliminary data.</text>
</comment>
<feature type="compositionally biased region" description="Low complexity" evidence="2">
    <location>
        <begin position="1083"/>
        <end position="1095"/>
    </location>
</feature>
<evidence type="ECO:0000256" key="2">
    <source>
        <dbReference type="SAM" id="MobiDB-lite"/>
    </source>
</evidence>
<feature type="region of interest" description="Disordered" evidence="2">
    <location>
        <begin position="1637"/>
        <end position="1696"/>
    </location>
</feature>
<feature type="compositionally biased region" description="Polar residues" evidence="2">
    <location>
        <begin position="1687"/>
        <end position="1696"/>
    </location>
</feature>
<feature type="compositionally biased region" description="Low complexity" evidence="2">
    <location>
        <begin position="653"/>
        <end position="676"/>
    </location>
</feature>
<keyword evidence="1" id="KW-0175">Coiled coil</keyword>